<sequence length="155" mass="15766">MKKITTILLAFTILTTVFVSCKKDDETVKATGSASAQLTLANGAASAWTATSATAVKSGTNYTITALGPNSTNLVIKVDNVAAAGTFTLTTATRAATFTTGGKTYATTNNGGGNVIITAISADKIEGTFLCEMFDATTTSAIYCSLGSGKFSATF</sequence>
<organism evidence="1 2">
    <name type="scientific">Pedobacter frigiditerrae</name>
    <dbReference type="NCBI Taxonomy" id="2530452"/>
    <lineage>
        <taxon>Bacteria</taxon>
        <taxon>Pseudomonadati</taxon>
        <taxon>Bacteroidota</taxon>
        <taxon>Sphingobacteriia</taxon>
        <taxon>Sphingobacteriales</taxon>
        <taxon>Sphingobacteriaceae</taxon>
        <taxon>Pedobacter</taxon>
    </lineage>
</organism>
<dbReference type="AlphaFoldDB" id="A0A4R0N1C5"/>
<gene>
    <name evidence="1" type="ORF">EZ428_01650</name>
</gene>
<dbReference type="Pfam" id="PF19765">
    <property type="entry name" value="DUF6252"/>
    <property type="match status" value="1"/>
</dbReference>
<dbReference type="OrthoDB" id="9902445at2"/>
<dbReference type="RefSeq" id="WP_131551368.1">
    <property type="nucleotide sequence ID" value="NZ_SJSK01000001.1"/>
</dbReference>
<proteinExistence type="predicted"/>
<accession>A0A4R0N1C5</accession>
<dbReference type="InterPro" id="IPR046219">
    <property type="entry name" value="DUF6252"/>
</dbReference>
<protein>
    <submittedName>
        <fullName evidence="1">Uncharacterized protein</fullName>
    </submittedName>
</protein>
<reference evidence="1 2" key="1">
    <citation type="submission" date="2019-02" db="EMBL/GenBank/DDBJ databases">
        <title>Pedobacter sp. RP-1-13 sp. nov., isolated from Arctic soil.</title>
        <authorList>
            <person name="Dahal R.H."/>
        </authorList>
    </citation>
    <scope>NUCLEOTIDE SEQUENCE [LARGE SCALE GENOMIC DNA]</scope>
    <source>
        <strain evidence="1 2">RP-1-13</strain>
    </source>
</reference>
<keyword evidence="2" id="KW-1185">Reference proteome</keyword>
<comment type="caution">
    <text evidence="1">The sequence shown here is derived from an EMBL/GenBank/DDBJ whole genome shotgun (WGS) entry which is preliminary data.</text>
</comment>
<evidence type="ECO:0000313" key="2">
    <source>
        <dbReference type="Proteomes" id="UP000292884"/>
    </source>
</evidence>
<name>A0A4R0N1C5_9SPHI</name>
<dbReference type="EMBL" id="SJSK01000001">
    <property type="protein sequence ID" value="TCC93500.1"/>
    <property type="molecule type" value="Genomic_DNA"/>
</dbReference>
<dbReference type="Proteomes" id="UP000292884">
    <property type="component" value="Unassembled WGS sequence"/>
</dbReference>
<evidence type="ECO:0000313" key="1">
    <source>
        <dbReference type="EMBL" id="TCC93500.1"/>
    </source>
</evidence>
<dbReference type="PROSITE" id="PS51257">
    <property type="entry name" value="PROKAR_LIPOPROTEIN"/>
    <property type="match status" value="1"/>
</dbReference>